<accession>A0ABU5ETD9</accession>
<gene>
    <name evidence="2" type="ORF">R5W23_005540</name>
</gene>
<reference evidence="3" key="1">
    <citation type="journal article" date="2023" name="Mar. Drugs">
        <title>Gemmata algarum, a Novel Planctomycete Isolated from an Algal Mat, Displays Antimicrobial Activity.</title>
        <authorList>
            <person name="Kumar G."/>
            <person name="Kallscheuer N."/>
            <person name="Kashif M."/>
            <person name="Ahamad S."/>
            <person name="Jagadeeshwari U."/>
            <person name="Pannikurungottu S."/>
            <person name="Haufschild T."/>
            <person name="Kabuu M."/>
            <person name="Sasikala C."/>
            <person name="Jogler C."/>
            <person name="Ramana C."/>
        </authorList>
    </citation>
    <scope>NUCLEOTIDE SEQUENCE [LARGE SCALE GENOMIC DNA]</scope>
    <source>
        <strain evidence="3">JC673</strain>
    </source>
</reference>
<proteinExistence type="predicted"/>
<evidence type="ECO:0000313" key="3">
    <source>
        <dbReference type="Proteomes" id="UP001272242"/>
    </source>
</evidence>
<name>A0ABU5ETD9_9BACT</name>
<dbReference type="InterPro" id="IPR001646">
    <property type="entry name" value="5peptide_repeat"/>
</dbReference>
<feature type="compositionally biased region" description="Low complexity" evidence="1">
    <location>
        <begin position="7"/>
        <end position="17"/>
    </location>
</feature>
<protein>
    <submittedName>
        <fullName evidence="2">Pentapeptide repeat-containing protein</fullName>
    </submittedName>
</protein>
<feature type="region of interest" description="Disordered" evidence="1">
    <location>
        <begin position="1"/>
        <end position="44"/>
    </location>
</feature>
<dbReference type="SUPFAM" id="SSF141571">
    <property type="entry name" value="Pentapeptide repeat-like"/>
    <property type="match status" value="1"/>
</dbReference>
<sequence length="384" mass="39955">MAKKKPAAGAKPAPMKPAAKKPSAKKPAARKPAAKKAAAGKKPPTDWVAVLKSGAAGVAKWNRLTGPARAAIPLTGADLSGADLSGIHLRGGAGAVLSGCKLGGARLGGTWRKASFARADLTGATLAKGAFDATDFTGATLAGADLSGGNFSYGTFAGANLTGADATNANFIGTDFTGATLADVALMGAEFDKGTTWPAGFVPPGEMRWHGAGTDPRFVGKGKSAAARDINGLMARLHTVIDEKRMARTLDMLKKQRNQIFSEVEPAMVRGIVKSQRDIDTVYSCVLTEDGTYSCGTADMAQCRGLADEPCKHLLVLVIGLARAGQLAPATADKWLVAANSKGPRWNKTVQNHIADSFLKYKGAQAGEIDWRPTETVPEDFYAM</sequence>
<keyword evidence="3" id="KW-1185">Reference proteome</keyword>
<evidence type="ECO:0000313" key="2">
    <source>
        <dbReference type="EMBL" id="MDY3558425.1"/>
    </source>
</evidence>
<feature type="compositionally biased region" description="Basic residues" evidence="1">
    <location>
        <begin position="18"/>
        <end position="34"/>
    </location>
</feature>
<dbReference type="EMBL" id="JAXBLV010000031">
    <property type="protein sequence ID" value="MDY3558425.1"/>
    <property type="molecule type" value="Genomic_DNA"/>
</dbReference>
<organism evidence="2 3">
    <name type="scientific">Gemmata algarum</name>
    <dbReference type="NCBI Taxonomy" id="2975278"/>
    <lineage>
        <taxon>Bacteria</taxon>
        <taxon>Pseudomonadati</taxon>
        <taxon>Planctomycetota</taxon>
        <taxon>Planctomycetia</taxon>
        <taxon>Gemmatales</taxon>
        <taxon>Gemmataceae</taxon>
        <taxon>Gemmata</taxon>
    </lineage>
</organism>
<dbReference type="RefSeq" id="WP_261188857.1">
    <property type="nucleotide sequence ID" value="NZ_JAXBLV010000031.1"/>
</dbReference>
<dbReference type="PANTHER" id="PTHR14136">
    <property type="entry name" value="BTB_POZ DOMAIN-CONTAINING PROTEIN KCTD9"/>
    <property type="match status" value="1"/>
</dbReference>
<comment type="caution">
    <text evidence="2">The sequence shown here is derived from an EMBL/GenBank/DDBJ whole genome shotgun (WGS) entry which is preliminary data.</text>
</comment>
<dbReference type="PANTHER" id="PTHR14136:SF17">
    <property type="entry name" value="BTB_POZ DOMAIN-CONTAINING PROTEIN KCTD9"/>
    <property type="match status" value="1"/>
</dbReference>
<dbReference type="Gene3D" id="2.160.20.80">
    <property type="entry name" value="E3 ubiquitin-protein ligase SopA"/>
    <property type="match status" value="1"/>
</dbReference>
<dbReference type="Pfam" id="PF00805">
    <property type="entry name" value="Pentapeptide"/>
    <property type="match status" value="3"/>
</dbReference>
<evidence type="ECO:0000256" key="1">
    <source>
        <dbReference type="SAM" id="MobiDB-lite"/>
    </source>
</evidence>
<dbReference type="InterPro" id="IPR051082">
    <property type="entry name" value="Pentapeptide-BTB/POZ_domain"/>
</dbReference>
<dbReference type="Proteomes" id="UP001272242">
    <property type="component" value="Unassembled WGS sequence"/>
</dbReference>